<evidence type="ECO:0000259" key="3">
    <source>
        <dbReference type="Pfam" id="PF20434"/>
    </source>
</evidence>
<dbReference type="InterPro" id="IPR029058">
    <property type="entry name" value="AB_hydrolase_fold"/>
</dbReference>
<reference evidence="4 5" key="1">
    <citation type="submission" date="2024-09" db="EMBL/GenBank/DDBJ databases">
        <authorList>
            <person name="Sun Q."/>
            <person name="Mori K."/>
        </authorList>
    </citation>
    <scope>NUCLEOTIDE SEQUENCE [LARGE SCALE GENOMIC DNA]</scope>
    <source>
        <strain evidence="4 5">CECT 8064</strain>
    </source>
</reference>
<organism evidence="4 5">
    <name type="scientific">Vibrio olivae</name>
    <dbReference type="NCBI Taxonomy" id="1243002"/>
    <lineage>
        <taxon>Bacteria</taxon>
        <taxon>Pseudomonadati</taxon>
        <taxon>Pseudomonadota</taxon>
        <taxon>Gammaproteobacteria</taxon>
        <taxon>Vibrionales</taxon>
        <taxon>Vibrionaceae</taxon>
        <taxon>Vibrio</taxon>
    </lineage>
</organism>
<proteinExistence type="predicted"/>
<keyword evidence="1 4" id="KW-0378">Hydrolase</keyword>
<name>A0ABV5HKJ1_9VIBR</name>
<accession>A0ABV5HKJ1</accession>
<keyword evidence="5" id="KW-1185">Reference proteome</keyword>
<evidence type="ECO:0000256" key="2">
    <source>
        <dbReference type="SAM" id="Phobius"/>
    </source>
</evidence>
<sequence>MTLSTSGQIYRLFQVLRCWLCGIFISSGYFYSANAFCLEDRNSMLTVSSTVGDLVKHPSFSGFSERLLPKLTDVTQSTLSLDQVGKLMPYHSAFNPEDMIGALNRLITLRQQGQQVFHDYYSEPELNRSPDKRATGLVYYKSKPNAPFVIVVPGGGFEYVGSLHEGFPIAKAIGDSGINAFVLVYRTGQGNRVGTEDLAHAVDYITEHADEFEVNKDHYAVWGASAGARMVANIGSKSPLAFGGRTNHRPDCVVMLYTGHTSYSPNDPPTYAVVGEKDWIASPDVMRTRINVLRALGIRAEFHEYPNIGHGFALGTGTPAQGWLNEALDFCTSEFNRKQPVCHL</sequence>
<feature type="transmembrane region" description="Helical" evidence="2">
    <location>
        <begin position="12"/>
        <end position="31"/>
    </location>
</feature>
<dbReference type="SUPFAM" id="SSF53474">
    <property type="entry name" value="alpha/beta-Hydrolases"/>
    <property type="match status" value="1"/>
</dbReference>
<dbReference type="InterPro" id="IPR050300">
    <property type="entry name" value="GDXG_lipolytic_enzyme"/>
</dbReference>
<evidence type="ECO:0000313" key="4">
    <source>
        <dbReference type="EMBL" id="MFB9134492.1"/>
    </source>
</evidence>
<dbReference type="Gene3D" id="3.40.50.1820">
    <property type="entry name" value="alpha/beta hydrolase"/>
    <property type="match status" value="1"/>
</dbReference>
<keyword evidence="2" id="KW-0472">Membrane</keyword>
<dbReference type="Proteomes" id="UP001589645">
    <property type="component" value="Unassembled WGS sequence"/>
</dbReference>
<dbReference type="EMBL" id="JBHMEP010000001">
    <property type="protein sequence ID" value="MFB9134492.1"/>
    <property type="molecule type" value="Genomic_DNA"/>
</dbReference>
<gene>
    <name evidence="4" type="ORF">ACFFUV_05835</name>
</gene>
<keyword evidence="2" id="KW-0812">Transmembrane</keyword>
<dbReference type="InterPro" id="IPR049492">
    <property type="entry name" value="BD-FAE-like_dom"/>
</dbReference>
<evidence type="ECO:0000313" key="5">
    <source>
        <dbReference type="Proteomes" id="UP001589645"/>
    </source>
</evidence>
<evidence type="ECO:0000256" key="1">
    <source>
        <dbReference type="ARBA" id="ARBA00022801"/>
    </source>
</evidence>
<dbReference type="PANTHER" id="PTHR48081:SF6">
    <property type="entry name" value="PEPTIDASE S9 PROLYL OLIGOPEPTIDASE CATALYTIC DOMAIN-CONTAINING PROTEIN"/>
    <property type="match status" value="1"/>
</dbReference>
<keyword evidence="2" id="KW-1133">Transmembrane helix</keyword>
<dbReference type="Pfam" id="PF20434">
    <property type="entry name" value="BD-FAE"/>
    <property type="match status" value="1"/>
</dbReference>
<dbReference type="GO" id="GO:0016787">
    <property type="term" value="F:hydrolase activity"/>
    <property type="evidence" value="ECO:0007669"/>
    <property type="project" value="UniProtKB-KW"/>
</dbReference>
<protein>
    <submittedName>
        <fullName evidence="4">Alpha/beta hydrolase</fullName>
    </submittedName>
</protein>
<dbReference type="PANTHER" id="PTHR48081">
    <property type="entry name" value="AB HYDROLASE SUPERFAMILY PROTEIN C4A8.06C"/>
    <property type="match status" value="1"/>
</dbReference>
<feature type="domain" description="BD-FAE-like" evidence="3">
    <location>
        <begin position="142"/>
        <end position="235"/>
    </location>
</feature>
<comment type="caution">
    <text evidence="4">The sequence shown here is derived from an EMBL/GenBank/DDBJ whole genome shotgun (WGS) entry which is preliminary data.</text>
</comment>
<dbReference type="RefSeq" id="WP_390190420.1">
    <property type="nucleotide sequence ID" value="NZ_JBHMEP010000001.1"/>
</dbReference>